<protein>
    <submittedName>
        <fullName evidence="4">Amidohydrolase</fullName>
    </submittedName>
</protein>
<evidence type="ECO:0000313" key="5">
    <source>
        <dbReference type="Proteomes" id="UP000094256"/>
    </source>
</evidence>
<keyword evidence="5" id="KW-1185">Reference proteome</keyword>
<dbReference type="GO" id="GO:0016810">
    <property type="term" value="F:hydrolase activity, acting on carbon-nitrogen (but not peptide) bonds"/>
    <property type="evidence" value="ECO:0007669"/>
    <property type="project" value="InterPro"/>
</dbReference>
<dbReference type="InterPro" id="IPR032466">
    <property type="entry name" value="Metal_Hydrolase"/>
</dbReference>
<evidence type="ECO:0000256" key="1">
    <source>
        <dbReference type="ARBA" id="ARBA00009820"/>
    </source>
</evidence>
<dbReference type="InterPro" id="IPR011059">
    <property type="entry name" value="Metal-dep_hydrolase_composite"/>
</dbReference>
<dbReference type="STRING" id="1560345.AWL63_10525"/>
<dbReference type="Gene3D" id="3.20.20.140">
    <property type="entry name" value="Metal-dependent hydrolases"/>
    <property type="match status" value="1"/>
</dbReference>
<dbReference type="SUPFAM" id="SSF51338">
    <property type="entry name" value="Composite domain of metallo-dependent hydrolases"/>
    <property type="match status" value="1"/>
</dbReference>
<dbReference type="Gene3D" id="3.30.110.90">
    <property type="entry name" value="Amidohydrolase"/>
    <property type="match status" value="1"/>
</dbReference>
<dbReference type="SUPFAM" id="SSF51556">
    <property type="entry name" value="Metallo-dependent hydrolases"/>
    <property type="match status" value="1"/>
</dbReference>
<dbReference type="Gene3D" id="2.120.10.30">
    <property type="entry name" value="TolB, C-terminal domain"/>
    <property type="match status" value="3"/>
</dbReference>
<dbReference type="KEGG" id="span:AWL63_10525"/>
<gene>
    <name evidence="4" type="ORF">AWL63_10525</name>
</gene>
<keyword evidence="2" id="KW-0732">Signal</keyword>
<feature type="signal peptide" evidence="2">
    <location>
        <begin position="1"/>
        <end position="19"/>
    </location>
</feature>
<dbReference type="SUPFAM" id="SSF82171">
    <property type="entry name" value="DPP6 N-terminal domain-like"/>
    <property type="match status" value="1"/>
</dbReference>
<accession>A0A1B3ZGY1</accession>
<dbReference type="AlphaFoldDB" id="A0A1B3ZGY1"/>
<dbReference type="InterPro" id="IPR011659">
    <property type="entry name" value="WD40"/>
</dbReference>
<proteinExistence type="inferred from homology"/>
<evidence type="ECO:0000259" key="3">
    <source>
        <dbReference type="Pfam" id="PF01979"/>
    </source>
</evidence>
<dbReference type="Pfam" id="PF07676">
    <property type="entry name" value="PD40"/>
    <property type="match status" value="6"/>
</dbReference>
<dbReference type="SUPFAM" id="SSF69304">
    <property type="entry name" value="Tricorn protease N-terminal domain"/>
    <property type="match status" value="1"/>
</dbReference>
<dbReference type="PANTHER" id="PTHR36842:SF1">
    <property type="entry name" value="PROTEIN TOLB"/>
    <property type="match status" value="1"/>
</dbReference>
<evidence type="ECO:0000313" key="4">
    <source>
        <dbReference type="EMBL" id="AOH86685.1"/>
    </source>
</evidence>
<keyword evidence="4" id="KW-0378">Hydrolase</keyword>
<dbReference type="Gene3D" id="2.30.40.10">
    <property type="entry name" value="Urease, subunit C, domain 1"/>
    <property type="match status" value="2"/>
</dbReference>
<comment type="similarity">
    <text evidence="1">Belongs to the TolB family.</text>
</comment>
<dbReference type="Gene3D" id="1.20.58.520">
    <property type="entry name" value="Amidohydrolase"/>
    <property type="match status" value="1"/>
</dbReference>
<sequence length="1066" mass="114219">MRAARCSLLALAIALGSSAAGQTPALPLAPTERLQFDTSEVTWMALDVSPDGKTILFDLLGDIYTLDIAGGTARPLLTGQAFETQPVFSPDGKHIAFLSDRAGANNLWIANADGSDARKLSNDAGPALYTSPAWSPDGRFVYVSRTIHAILAFELYAYDMRGGGGIKITQAKPTGTERGDDRINVIGATASPDGKYLYYSRKVGSLWSARPLPHWEIVRRDLATGTEDKIVSAMPGAAMRPTVSHDGTKLVYASRNGAETGLRLRDLVTGEDRLLTVPIDHDTQISGYYNDLVPRVTFLPGDTAILTAIGGKITRVALADGTRGDVPFTAKVDMTIGRNTRVAVPDETGPVRVRIIQSPRFSPDAKRVAFAALGKLYVQALTAGGGPVSVGGVEGMAFQPSWTPDGRALVYVTWDAQGGGAVWSIPAHGGRARRLTTAPAFYTEPVVSPDGRSVAALRASQTERLNLASEQGAALATDVLTFPLGGGAPRIVTSATGARALDYDSAGTRLRFMAGSDIWSVAADGAGKRKEASLTVLNGNRYFANLPVPPEDARLSPDGSRMLIKAASQLYLVDVPPLLGAEPQKMDLGHLPVAAAKVTAIGADYLGWSRDGESVLWSVGSTLRTLPTELAAVSQGGASERRATSVEASVELPRDVPGGSIVLRGATVITEHGADVIEKADVVVTGNRIVSVGPTGSVAVPAGATIRDVGGRWIVPGFVDTHAHWFETRREILDPNHWDFLANLAYGVTSALEVQPFTVDVFGYQDMIDAGMMIGPRAFSTGPGVFSNAEINSLDDARNVLTRYRDHYRTRNIKSYMVGNRTQRQYMVMATAELGMMATTEGASDFNLNLSHALDGFAGNEHNMPITPLRKDVLTLYSKTRIGYSPTLNVLYGGAPPLSNFIIAGDLLNDAKLRRFIPTSVLEARSRNRIWVPPIDQTWNRFAADALTIRRNGGVVGMGSHGTVQGLGYHFEMEAYVTGGATPAEVLRAATIDSAEQIGRAAYIGSLEPGKYADLLILSKNPLADVRNTREIAQVMKNGRLYDAGTLDEVWPRQRAVPRLWFQQDK</sequence>
<feature type="domain" description="Amidohydrolase-related" evidence="3">
    <location>
        <begin position="975"/>
        <end position="1041"/>
    </location>
</feature>
<feature type="chain" id="PRO_5008556459" evidence="2">
    <location>
        <begin position="20"/>
        <end position="1066"/>
    </location>
</feature>
<reference evidence="4 5" key="1">
    <citation type="submission" date="2016-01" db="EMBL/GenBank/DDBJ databases">
        <title>Complete genome and mega plasmid sequence of Sphingomonas panacis DCY99 elicits systemic resistance in rice to Xanthomonas oryzae.</title>
        <authorList>
            <person name="Kim Y.J."/>
            <person name="Yang D.C."/>
            <person name="Sing P."/>
        </authorList>
    </citation>
    <scope>NUCLEOTIDE SEQUENCE [LARGE SCALE GENOMIC DNA]</scope>
    <source>
        <strain evidence="4 5">DCY99</strain>
    </source>
</reference>
<dbReference type="Pfam" id="PF01979">
    <property type="entry name" value="Amidohydro_1"/>
    <property type="match status" value="1"/>
</dbReference>
<evidence type="ECO:0000256" key="2">
    <source>
        <dbReference type="SAM" id="SignalP"/>
    </source>
</evidence>
<dbReference type="Proteomes" id="UP000094256">
    <property type="component" value="Chromosome"/>
</dbReference>
<dbReference type="PANTHER" id="PTHR36842">
    <property type="entry name" value="PROTEIN TOLB HOMOLOG"/>
    <property type="match status" value="1"/>
</dbReference>
<name>A0A1B3ZGY1_9SPHN</name>
<dbReference type="InterPro" id="IPR006680">
    <property type="entry name" value="Amidohydro-rel"/>
</dbReference>
<organism evidence="4 5">
    <name type="scientific">Sphingomonas panacis</name>
    <dbReference type="NCBI Taxonomy" id="1560345"/>
    <lineage>
        <taxon>Bacteria</taxon>
        <taxon>Pseudomonadati</taxon>
        <taxon>Pseudomonadota</taxon>
        <taxon>Alphaproteobacteria</taxon>
        <taxon>Sphingomonadales</taxon>
        <taxon>Sphingomonadaceae</taxon>
        <taxon>Sphingomonas</taxon>
    </lineage>
</organism>
<dbReference type="EMBL" id="CP014168">
    <property type="protein sequence ID" value="AOH86685.1"/>
    <property type="molecule type" value="Genomic_DNA"/>
</dbReference>
<dbReference type="InterPro" id="IPR011042">
    <property type="entry name" value="6-blade_b-propeller_TolB-like"/>
</dbReference>